<feature type="transmembrane region" description="Helical" evidence="6">
    <location>
        <begin position="104"/>
        <end position="127"/>
    </location>
</feature>
<name>A0A516Q1S1_9ACTN</name>
<protein>
    <submittedName>
        <fullName evidence="7">Energy-coupling factor transporter transmembrane protein EcfT</fullName>
    </submittedName>
</protein>
<comment type="subcellular location">
    <subcellularLocation>
        <location evidence="1">Membrane</location>
        <topology evidence="1">Multi-pass membrane protein</topology>
    </subcellularLocation>
</comment>
<evidence type="ECO:0000256" key="2">
    <source>
        <dbReference type="ARBA" id="ARBA00022475"/>
    </source>
</evidence>
<feature type="transmembrane region" description="Helical" evidence="6">
    <location>
        <begin position="66"/>
        <end position="84"/>
    </location>
</feature>
<dbReference type="OrthoDB" id="6400at2"/>
<dbReference type="GO" id="GO:0005886">
    <property type="term" value="C:plasma membrane"/>
    <property type="evidence" value="ECO:0007669"/>
    <property type="project" value="UniProtKB-ARBA"/>
</dbReference>
<dbReference type="CDD" id="cd16914">
    <property type="entry name" value="EcfT"/>
    <property type="match status" value="1"/>
</dbReference>
<keyword evidence="4 6" id="KW-1133">Transmembrane helix</keyword>
<feature type="transmembrane region" description="Helical" evidence="6">
    <location>
        <begin position="184"/>
        <end position="202"/>
    </location>
</feature>
<dbReference type="RefSeq" id="WP_143987344.1">
    <property type="nucleotide sequence ID" value="NZ_CP041692.1"/>
</dbReference>
<dbReference type="PANTHER" id="PTHR34857">
    <property type="entry name" value="SLL0384 PROTEIN"/>
    <property type="match status" value="1"/>
</dbReference>
<dbReference type="PANTHER" id="PTHR34857:SF2">
    <property type="entry name" value="SLL0384 PROTEIN"/>
    <property type="match status" value="1"/>
</dbReference>
<dbReference type="InterPro" id="IPR003339">
    <property type="entry name" value="ABC/ECF_trnsptr_transmembrane"/>
</dbReference>
<evidence type="ECO:0000313" key="8">
    <source>
        <dbReference type="Proteomes" id="UP000319263"/>
    </source>
</evidence>
<reference evidence="7 8" key="1">
    <citation type="submission" date="2019-07" db="EMBL/GenBank/DDBJ databases">
        <title>Microlunatus dokdonensis sp. nov. isolated from the rhizospheric soil of the wild plant Elymus tsukushiensis.</title>
        <authorList>
            <person name="Ghim S.-Y."/>
            <person name="Hwang Y.-J."/>
            <person name="Son J.-S."/>
            <person name="Shin J.-H."/>
        </authorList>
    </citation>
    <scope>NUCLEOTIDE SEQUENCE [LARGE SCALE GENOMIC DNA]</scope>
    <source>
        <strain evidence="7 8">KUDC0627</strain>
    </source>
</reference>
<sequence>MFGPLAAERRTPLQTLNPLVTLVLVGIVAATMIATFSFVTATIMIIAELPLIVLARLSPRAWLWRAWPLALALIGIMVANLLFTDIHSGTTLLHAGAIWVTTDGLAAAGSVALRLLVLAIPGIVLFARLDPTELADSLVTHWHARARMAMGSLAALRLAPLVLTDLRQSYAARRTRGLIGRNPLLAVPMAFSTLSMILVTAIRRATRLSAAMDSRGFDSGVPRTMARVSRWRVRDWVVSLGYLAAAMIAVAAGVLLEG</sequence>
<gene>
    <name evidence="7" type="ORF">FOE78_16945</name>
</gene>
<feature type="transmembrane region" description="Helical" evidence="6">
    <location>
        <begin position="20"/>
        <end position="46"/>
    </location>
</feature>
<keyword evidence="2" id="KW-1003">Cell membrane</keyword>
<keyword evidence="8" id="KW-1185">Reference proteome</keyword>
<keyword evidence="3 6" id="KW-0812">Transmembrane</keyword>
<keyword evidence="5 6" id="KW-0472">Membrane</keyword>
<feature type="transmembrane region" description="Helical" evidence="6">
    <location>
        <begin position="236"/>
        <end position="256"/>
    </location>
</feature>
<dbReference type="InterPro" id="IPR051611">
    <property type="entry name" value="ECF_transporter_component"/>
</dbReference>
<dbReference type="Proteomes" id="UP000319263">
    <property type="component" value="Chromosome"/>
</dbReference>
<dbReference type="Pfam" id="PF02361">
    <property type="entry name" value="CbiQ"/>
    <property type="match status" value="1"/>
</dbReference>
<evidence type="ECO:0000313" key="7">
    <source>
        <dbReference type="EMBL" id="QDP97385.1"/>
    </source>
</evidence>
<evidence type="ECO:0000256" key="1">
    <source>
        <dbReference type="ARBA" id="ARBA00004141"/>
    </source>
</evidence>
<evidence type="ECO:0000256" key="5">
    <source>
        <dbReference type="ARBA" id="ARBA00023136"/>
    </source>
</evidence>
<evidence type="ECO:0000256" key="4">
    <source>
        <dbReference type="ARBA" id="ARBA00022989"/>
    </source>
</evidence>
<dbReference type="AlphaFoldDB" id="A0A516Q1S1"/>
<dbReference type="KEGG" id="mik:FOE78_16945"/>
<proteinExistence type="predicted"/>
<dbReference type="EMBL" id="CP041692">
    <property type="protein sequence ID" value="QDP97385.1"/>
    <property type="molecule type" value="Genomic_DNA"/>
</dbReference>
<evidence type="ECO:0000256" key="6">
    <source>
        <dbReference type="SAM" id="Phobius"/>
    </source>
</evidence>
<evidence type="ECO:0000256" key="3">
    <source>
        <dbReference type="ARBA" id="ARBA00022692"/>
    </source>
</evidence>
<accession>A0A516Q1S1</accession>
<organism evidence="7 8">
    <name type="scientific">Microlunatus elymi</name>
    <dbReference type="NCBI Taxonomy" id="2596828"/>
    <lineage>
        <taxon>Bacteria</taxon>
        <taxon>Bacillati</taxon>
        <taxon>Actinomycetota</taxon>
        <taxon>Actinomycetes</taxon>
        <taxon>Propionibacteriales</taxon>
        <taxon>Propionibacteriaceae</taxon>
        <taxon>Microlunatus</taxon>
    </lineage>
</organism>